<keyword evidence="6" id="KW-1185">Reference proteome</keyword>
<dbReference type="InterPro" id="IPR016035">
    <property type="entry name" value="Acyl_Trfase/lysoPLipase"/>
</dbReference>
<dbReference type="PANTHER" id="PTHR24185:SF4">
    <property type="entry name" value="SERINE HYDROLASE, PUTATIVE (AFU_ORTHOLOGUE AFUA_2G07870)-RELATED"/>
    <property type="match status" value="1"/>
</dbReference>
<organism evidence="5 6">
    <name type="scientific">Viridothelium virens</name>
    <name type="common">Speckled blister lichen</name>
    <name type="synonym">Trypethelium virens</name>
    <dbReference type="NCBI Taxonomy" id="1048519"/>
    <lineage>
        <taxon>Eukaryota</taxon>
        <taxon>Fungi</taxon>
        <taxon>Dikarya</taxon>
        <taxon>Ascomycota</taxon>
        <taxon>Pezizomycotina</taxon>
        <taxon>Dothideomycetes</taxon>
        <taxon>Dothideomycetes incertae sedis</taxon>
        <taxon>Trypetheliales</taxon>
        <taxon>Trypetheliaceae</taxon>
        <taxon>Viridothelium</taxon>
    </lineage>
</organism>
<name>A0A6A6H9Q2_VIRVR</name>
<dbReference type="EMBL" id="ML991796">
    <property type="protein sequence ID" value="KAF2234795.1"/>
    <property type="molecule type" value="Genomic_DNA"/>
</dbReference>
<evidence type="ECO:0000256" key="3">
    <source>
        <dbReference type="SAM" id="MobiDB-lite"/>
    </source>
</evidence>
<feature type="region of interest" description="Disordered" evidence="3">
    <location>
        <begin position="153"/>
        <end position="181"/>
    </location>
</feature>
<dbReference type="GO" id="GO:0019369">
    <property type="term" value="P:arachidonate metabolic process"/>
    <property type="evidence" value="ECO:0007669"/>
    <property type="project" value="TreeGrafter"/>
</dbReference>
<keyword evidence="1" id="KW-0443">Lipid metabolism</keyword>
<reference evidence="5" key="1">
    <citation type="journal article" date="2020" name="Stud. Mycol.">
        <title>101 Dothideomycetes genomes: a test case for predicting lifestyles and emergence of pathogens.</title>
        <authorList>
            <person name="Haridas S."/>
            <person name="Albert R."/>
            <person name="Binder M."/>
            <person name="Bloem J."/>
            <person name="Labutti K."/>
            <person name="Salamov A."/>
            <person name="Andreopoulos B."/>
            <person name="Baker S."/>
            <person name="Barry K."/>
            <person name="Bills G."/>
            <person name="Bluhm B."/>
            <person name="Cannon C."/>
            <person name="Castanera R."/>
            <person name="Culley D."/>
            <person name="Daum C."/>
            <person name="Ezra D."/>
            <person name="Gonzalez J."/>
            <person name="Henrissat B."/>
            <person name="Kuo A."/>
            <person name="Liang C."/>
            <person name="Lipzen A."/>
            <person name="Lutzoni F."/>
            <person name="Magnuson J."/>
            <person name="Mondo S."/>
            <person name="Nolan M."/>
            <person name="Ohm R."/>
            <person name="Pangilinan J."/>
            <person name="Park H.-J."/>
            <person name="Ramirez L."/>
            <person name="Alfaro M."/>
            <person name="Sun H."/>
            <person name="Tritt A."/>
            <person name="Yoshinaga Y."/>
            <person name="Zwiers L.-H."/>
            <person name="Turgeon B."/>
            <person name="Goodwin S."/>
            <person name="Spatafora J."/>
            <person name="Crous P."/>
            <person name="Grigoriev I."/>
        </authorList>
    </citation>
    <scope>NUCLEOTIDE SEQUENCE</scope>
    <source>
        <strain evidence="5">Tuck. ex Michener</strain>
    </source>
</reference>
<comment type="caution">
    <text evidence="2">Lacks conserved residue(s) required for the propagation of feature annotation.</text>
</comment>
<feature type="compositionally biased region" description="Polar residues" evidence="3">
    <location>
        <begin position="153"/>
        <end position="162"/>
    </location>
</feature>
<dbReference type="Proteomes" id="UP000800092">
    <property type="component" value="Unassembled WGS sequence"/>
</dbReference>
<feature type="region of interest" description="Disordered" evidence="3">
    <location>
        <begin position="512"/>
        <end position="656"/>
    </location>
</feature>
<dbReference type="Gene3D" id="3.40.1090.10">
    <property type="entry name" value="Cytosolic phospholipase A2 catalytic domain"/>
    <property type="match status" value="1"/>
</dbReference>
<sequence length="656" mass="72981">MDSSGLRRKDTIKGPPLRILSLDGGGVRGYSMLIILQRLMHLTFVAIRGRAPERHEIPKPCDHFDLIVGTGTGGLIAIMLGRLRLDIDTCKDVYVRMTRVVFESDKTLALVLGYSKKSMFKATMLEQAIQDCVREHTIFEDEGNDALANAQDIRSPSSTTVPGSPLNATGRVSRSGSSASRYSQVGMNPINIRAPMGATRWGNPNALLYDTRENRTKTAVTAVYKSDGTDQNAPAALLRSYDSRKEPAPEVHCKIWEAGRATSATGLAFKEIQIGQSIFKDEGNGKYNPAPQVLDEAVLNEWPGRDVGVFISIGTGKRSGNTDDHERSGLTRLLGMTELADARRKLLAKIEGCEQTHRFMVHEHLKARNTKVEDYYRFNVEVGVGDFGMNEWNRLADISTRTSIYLDKHDVDVMTEEAAVKMGRIYQANIRWDNAFKQGHADDWDRDSWRYSWESGHNVKPAAPQQNNYVPPADPNAVELPGDFGPVSSDWHPSAYKQYESLHRPSIADQKFSIVPDSDPNNPDYSLPQPVDPNDPDTLPGSQNPDRLPHFPQPSDPPRPPPRHPSHRYSRSDNAPVSALSPRDRDSMAFPGESPVSLRRSTGERKSPPPLPPKTPIDEDDKAGRRRRYEGGLPYPLEDGPPPVVNMARKPEFGVR</sequence>
<evidence type="ECO:0000313" key="5">
    <source>
        <dbReference type="EMBL" id="KAF2234795.1"/>
    </source>
</evidence>
<dbReference type="GO" id="GO:0016020">
    <property type="term" value="C:membrane"/>
    <property type="evidence" value="ECO:0007669"/>
    <property type="project" value="TreeGrafter"/>
</dbReference>
<feature type="short sequence motif" description="GXGXXG" evidence="2">
    <location>
        <begin position="24"/>
        <end position="29"/>
    </location>
</feature>
<feature type="domain" description="PNPLA" evidence="4">
    <location>
        <begin position="20"/>
        <end position="239"/>
    </location>
</feature>
<feature type="compositionally biased region" description="Low complexity" evidence="3">
    <location>
        <begin position="170"/>
        <end position="181"/>
    </location>
</feature>
<dbReference type="CDD" id="cd07216">
    <property type="entry name" value="Pat17_PNPLA8_PNPLA9_like3"/>
    <property type="match status" value="1"/>
</dbReference>
<gene>
    <name evidence="5" type="ORF">EV356DRAFT_446161</name>
</gene>
<proteinExistence type="predicted"/>
<evidence type="ECO:0000313" key="6">
    <source>
        <dbReference type="Proteomes" id="UP000800092"/>
    </source>
</evidence>
<dbReference type="GO" id="GO:0047499">
    <property type="term" value="F:calcium-independent phospholipase A2 activity"/>
    <property type="evidence" value="ECO:0007669"/>
    <property type="project" value="TreeGrafter"/>
</dbReference>
<dbReference type="Pfam" id="PF01734">
    <property type="entry name" value="Patatin"/>
    <property type="match status" value="1"/>
</dbReference>
<accession>A0A6A6H9Q2</accession>
<evidence type="ECO:0000256" key="1">
    <source>
        <dbReference type="ARBA" id="ARBA00023098"/>
    </source>
</evidence>
<dbReference type="PROSITE" id="PS51635">
    <property type="entry name" value="PNPLA"/>
    <property type="match status" value="1"/>
</dbReference>
<dbReference type="AlphaFoldDB" id="A0A6A6H9Q2"/>
<feature type="region of interest" description="Disordered" evidence="3">
    <location>
        <begin position="457"/>
        <end position="492"/>
    </location>
</feature>
<dbReference type="GO" id="GO:0046486">
    <property type="term" value="P:glycerolipid metabolic process"/>
    <property type="evidence" value="ECO:0007669"/>
    <property type="project" value="UniProtKB-ARBA"/>
</dbReference>
<evidence type="ECO:0000259" key="4">
    <source>
        <dbReference type="PROSITE" id="PS51635"/>
    </source>
</evidence>
<evidence type="ECO:0000256" key="2">
    <source>
        <dbReference type="PROSITE-ProRule" id="PRU01161"/>
    </source>
</evidence>
<feature type="compositionally biased region" description="Pro residues" evidence="3">
    <location>
        <begin position="551"/>
        <end position="560"/>
    </location>
</feature>
<dbReference type="OrthoDB" id="630895at2759"/>
<dbReference type="PANTHER" id="PTHR24185">
    <property type="entry name" value="CALCIUM-INDEPENDENT PHOSPHOLIPASE A2-GAMMA"/>
    <property type="match status" value="1"/>
</dbReference>
<dbReference type="InterPro" id="IPR002641">
    <property type="entry name" value="PNPLA_dom"/>
</dbReference>
<dbReference type="SUPFAM" id="SSF52151">
    <property type="entry name" value="FabD/lysophospholipase-like"/>
    <property type="match status" value="1"/>
</dbReference>
<protein>
    <submittedName>
        <fullName evidence="5">FabD/lysophospholipase-like protein</fullName>
    </submittedName>
</protein>